<reference evidence="4" key="1">
    <citation type="submission" date="2016-10" db="EMBL/GenBank/DDBJ databases">
        <authorList>
            <person name="Varghese N."/>
            <person name="Submissions S."/>
        </authorList>
    </citation>
    <scope>NUCLEOTIDE SEQUENCE [LARGE SCALE GENOMIC DNA]</scope>
    <source>
        <strain evidence="4">DSM 44718</strain>
    </source>
</reference>
<keyword evidence="1" id="KW-0677">Repeat</keyword>
<dbReference type="EMBL" id="FNQB01000002">
    <property type="protein sequence ID" value="SDZ22393.1"/>
    <property type="molecule type" value="Genomic_DNA"/>
</dbReference>
<dbReference type="OrthoDB" id="3290891at2"/>
<dbReference type="SUPFAM" id="SSF81923">
    <property type="entry name" value="Double Clp-N motif"/>
    <property type="match status" value="1"/>
</dbReference>
<organism evidence="3 4">
    <name type="scientific">Asanoa ishikariensis</name>
    <dbReference type="NCBI Taxonomy" id="137265"/>
    <lineage>
        <taxon>Bacteria</taxon>
        <taxon>Bacillati</taxon>
        <taxon>Actinomycetota</taxon>
        <taxon>Actinomycetes</taxon>
        <taxon>Micromonosporales</taxon>
        <taxon>Micromonosporaceae</taxon>
        <taxon>Asanoa</taxon>
    </lineage>
</organism>
<dbReference type="Proteomes" id="UP000199632">
    <property type="component" value="Unassembled WGS sequence"/>
</dbReference>
<evidence type="ECO:0000313" key="3">
    <source>
        <dbReference type="EMBL" id="SDZ22393.1"/>
    </source>
</evidence>
<gene>
    <name evidence="3" type="ORF">SAMN05421684_3632</name>
</gene>
<proteinExistence type="predicted"/>
<feature type="domain" description="Clp R" evidence="2">
    <location>
        <begin position="92"/>
        <end position="235"/>
    </location>
</feature>
<dbReference type="InterPro" id="IPR036628">
    <property type="entry name" value="Clp_N_dom_sf"/>
</dbReference>
<sequence length="241" mass="25602">MPLRQHTLDGMAPFDISVDDLIAQLDRDLPDADPVARVGEARSRARALGDLGDQLIDHFVRAARQTGASWSQIGDAMGVSKQAAQQRGTNRFSRFTARAAEVVSAGQALARDRRNPSVEPEHVLVALLGATEALAAKLVVALGADPAALADTVTAGLPGPTETVPEHVPFSASAKQLLEETTQSALDLGHNYVGTEHILLGLLRMPDTAAGRVLHDAGFTYDRTRETVRTALVGLAHRIKG</sequence>
<accession>A0A1H3RA50</accession>
<evidence type="ECO:0000256" key="1">
    <source>
        <dbReference type="PROSITE-ProRule" id="PRU01251"/>
    </source>
</evidence>
<dbReference type="AlphaFoldDB" id="A0A1H3RA50"/>
<keyword evidence="4" id="KW-1185">Reference proteome</keyword>
<dbReference type="Pfam" id="PF02861">
    <property type="entry name" value="Clp_N"/>
    <property type="match status" value="1"/>
</dbReference>
<evidence type="ECO:0000313" key="4">
    <source>
        <dbReference type="Proteomes" id="UP000199632"/>
    </source>
</evidence>
<dbReference type="PROSITE" id="PS51903">
    <property type="entry name" value="CLP_R"/>
    <property type="match status" value="1"/>
</dbReference>
<protein>
    <submittedName>
        <fullName evidence="3">Clp amino terminal domain-containing protein, pathogenicity island component</fullName>
    </submittedName>
</protein>
<dbReference type="STRING" id="137265.SAMN05421684_3632"/>
<dbReference type="InterPro" id="IPR004176">
    <property type="entry name" value="Clp_R_N"/>
</dbReference>
<evidence type="ECO:0000259" key="2">
    <source>
        <dbReference type="PROSITE" id="PS51903"/>
    </source>
</evidence>
<dbReference type="Gene3D" id="1.10.1780.10">
    <property type="entry name" value="Clp, N-terminal domain"/>
    <property type="match status" value="1"/>
</dbReference>
<name>A0A1H3RA50_9ACTN</name>